<dbReference type="AlphaFoldDB" id="A0ABD2NCU5"/>
<reference evidence="2 3" key="1">
    <citation type="journal article" date="2021" name="BMC Biol.">
        <title>Horizontally acquired antibacterial genes associated with adaptive radiation of ladybird beetles.</title>
        <authorList>
            <person name="Li H.S."/>
            <person name="Tang X.F."/>
            <person name="Huang Y.H."/>
            <person name="Xu Z.Y."/>
            <person name="Chen M.L."/>
            <person name="Du X.Y."/>
            <person name="Qiu B.Y."/>
            <person name="Chen P.T."/>
            <person name="Zhang W."/>
            <person name="Slipinski A."/>
            <person name="Escalona H.E."/>
            <person name="Waterhouse R.M."/>
            <person name="Zwick A."/>
            <person name="Pang H."/>
        </authorList>
    </citation>
    <scope>NUCLEOTIDE SEQUENCE [LARGE SCALE GENOMIC DNA]</scope>
    <source>
        <strain evidence="2">SYSU2018</strain>
    </source>
</reference>
<comment type="caution">
    <text evidence="2">The sequence shown here is derived from an EMBL/GenBank/DDBJ whole genome shotgun (WGS) entry which is preliminary data.</text>
</comment>
<gene>
    <name evidence="2" type="ORF">HHI36_024245</name>
</gene>
<accession>A0ABD2NCU5</accession>
<dbReference type="EMBL" id="JABFTP020000093">
    <property type="protein sequence ID" value="KAL3276310.1"/>
    <property type="molecule type" value="Genomic_DNA"/>
</dbReference>
<organism evidence="2 3">
    <name type="scientific">Cryptolaemus montrouzieri</name>
    <dbReference type="NCBI Taxonomy" id="559131"/>
    <lineage>
        <taxon>Eukaryota</taxon>
        <taxon>Metazoa</taxon>
        <taxon>Ecdysozoa</taxon>
        <taxon>Arthropoda</taxon>
        <taxon>Hexapoda</taxon>
        <taxon>Insecta</taxon>
        <taxon>Pterygota</taxon>
        <taxon>Neoptera</taxon>
        <taxon>Endopterygota</taxon>
        <taxon>Coleoptera</taxon>
        <taxon>Polyphaga</taxon>
        <taxon>Cucujiformia</taxon>
        <taxon>Coccinelloidea</taxon>
        <taxon>Coccinellidae</taxon>
        <taxon>Scymninae</taxon>
        <taxon>Scymnini</taxon>
        <taxon>Cryptolaemus</taxon>
    </lineage>
</organism>
<dbReference type="Gene3D" id="4.10.60.10">
    <property type="entry name" value="Zinc finger, CCHC-type"/>
    <property type="match status" value="1"/>
</dbReference>
<name>A0ABD2NCU5_9CUCU</name>
<feature type="compositionally biased region" description="Low complexity" evidence="1">
    <location>
        <begin position="114"/>
        <end position="126"/>
    </location>
</feature>
<evidence type="ECO:0000313" key="2">
    <source>
        <dbReference type="EMBL" id="KAL3276310.1"/>
    </source>
</evidence>
<sequence length="201" mass="23394">MSNENISNFFKRVEKTKNECIQAELLNSEANEFAGQKIAIQRTALRRFIIHCRPGISQMLRARDIKTLNEAYDLALQEEKILNYVKPHKSTNLYCSICKMTNHPTQNCKKKKYTNSNQNTNPSTSKKTNDSQKSKYFCSFCKIPGHSIEYCRKKNSNPRVNHLNESGQSPMDVPEIQDQLQETFNDKNQNHVELQQMFKQI</sequence>
<evidence type="ECO:0000256" key="1">
    <source>
        <dbReference type="SAM" id="MobiDB-lite"/>
    </source>
</evidence>
<feature type="region of interest" description="Disordered" evidence="1">
    <location>
        <begin position="108"/>
        <end position="131"/>
    </location>
</feature>
<dbReference type="Proteomes" id="UP001516400">
    <property type="component" value="Unassembled WGS sequence"/>
</dbReference>
<proteinExistence type="predicted"/>
<protein>
    <submittedName>
        <fullName evidence="2">Uncharacterized protein</fullName>
    </submittedName>
</protein>
<keyword evidence="3" id="KW-1185">Reference proteome</keyword>
<evidence type="ECO:0000313" key="3">
    <source>
        <dbReference type="Proteomes" id="UP001516400"/>
    </source>
</evidence>